<dbReference type="PANTHER" id="PTHR46577">
    <property type="entry name" value="HTH-TYPE TRANSCRIPTIONAL REGULATORY PROTEIN GABR"/>
    <property type="match status" value="1"/>
</dbReference>
<keyword evidence="5" id="KW-0804">Transcription</keyword>
<dbReference type="AlphaFoldDB" id="A0A9Q8YC01"/>
<dbReference type="CDD" id="cd00609">
    <property type="entry name" value="AAT_like"/>
    <property type="match status" value="1"/>
</dbReference>
<dbReference type="InterPro" id="IPR015424">
    <property type="entry name" value="PyrdxlP-dep_Trfase"/>
</dbReference>
<dbReference type="PROSITE" id="PS50949">
    <property type="entry name" value="HTH_GNTR"/>
    <property type="match status" value="1"/>
</dbReference>
<dbReference type="Proteomes" id="UP001055460">
    <property type="component" value="Plasmid pA"/>
</dbReference>
<proteinExistence type="inferred from homology"/>
<keyword evidence="4" id="KW-0238">DNA-binding</keyword>
<evidence type="ECO:0000256" key="2">
    <source>
        <dbReference type="ARBA" id="ARBA00022898"/>
    </source>
</evidence>
<dbReference type="SMART" id="SM00345">
    <property type="entry name" value="HTH_GNTR"/>
    <property type="match status" value="1"/>
</dbReference>
<dbReference type="InterPro" id="IPR004839">
    <property type="entry name" value="Aminotransferase_I/II_large"/>
</dbReference>
<accession>A0A9Q8YC01</accession>
<dbReference type="GO" id="GO:0030170">
    <property type="term" value="F:pyridoxal phosphate binding"/>
    <property type="evidence" value="ECO:0007669"/>
    <property type="project" value="InterPro"/>
</dbReference>
<evidence type="ECO:0000256" key="4">
    <source>
        <dbReference type="ARBA" id="ARBA00023125"/>
    </source>
</evidence>
<dbReference type="Gene3D" id="1.10.10.10">
    <property type="entry name" value="Winged helix-like DNA-binding domain superfamily/Winged helix DNA-binding domain"/>
    <property type="match status" value="1"/>
</dbReference>
<keyword evidence="7" id="KW-0808">Transferase</keyword>
<keyword evidence="2" id="KW-0663">Pyridoxal phosphate</keyword>
<keyword evidence="7" id="KW-0614">Plasmid</keyword>
<dbReference type="RefSeq" id="WP_060519928.1">
    <property type="nucleotide sequence ID" value="NZ_CAXURO020000002.1"/>
</dbReference>
<dbReference type="SUPFAM" id="SSF46785">
    <property type="entry name" value="Winged helix' DNA-binding domain"/>
    <property type="match status" value="1"/>
</dbReference>
<dbReference type="Pfam" id="PF00155">
    <property type="entry name" value="Aminotran_1_2"/>
    <property type="match status" value="1"/>
</dbReference>
<organism evidence="7 8">
    <name type="scientific">Ensifer adhaerens</name>
    <name type="common">Sinorhizobium morelense</name>
    <dbReference type="NCBI Taxonomy" id="106592"/>
    <lineage>
        <taxon>Bacteria</taxon>
        <taxon>Pseudomonadati</taxon>
        <taxon>Pseudomonadota</taxon>
        <taxon>Alphaproteobacteria</taxon>
        <taxon>Hyphomicrobiales</taxon>
        <taxon>Rhizobiaceae</taxon>
        <taxon>Sinorhizobium/Ensifer group</taxon>
        <taxon>Ensifer</taxon>
    </lineage>
</organism>
<dbReference type="InterPro" id="IPR036388">
    <property type="entry name" value="WH-like_DNA-bd_sf"/>
</dbReference>
<dbReference type="GO" id="GO:0003677">
    <property type="term" value="F:DNA binding"/>
    <property type="evidence" value="ECO:0007669"/>
    <property type="project" value="UniProtKB-KW"/>
</dbReference>
<evidence type="ECO:0000256" key="3">
    <source>
        <dbReference type="ARBA" id="ARBA00023015"/>
    </source>
</evidence>
<dbReference type="InterPro" id="IPR051446">
    <property type="entry name" value="HTH_trans_reg/aminotransferase"/>
</dbReference>
<evidence type="ECO:0000256" key="5">
    <source>
        <dbReference type="ARBA" id="ARBA00023163"/>
    </source>
</evidence>
<dbReference type="PANTHER" id="PTHR46577:SF2">
    <property type="entry name" value="TRANSCRIPTIONAL REGULATORY PROTEIN"/>
    <property type="match status" value="1"/>
</dbReference>
<evidence type="ECO:0000256" key="1">
    <source>
        <dbReference type="ARBA" id="ARBA00005384"/>
    </source>
</evidence>
<reference evidence="7" key="1">
    <citation type="submission" date="2022-06" db="EMBL/GenBank/DDBJ databases">
        <title>Physiological and biochemical characterization and genomic elucidation of a strain of the genus Ensifer adhaerens M8 that combines arsenic oxidation and chromium reduction.</title>
        <authorList>
            <person name="Li X."/>
            <person name="Yu c."/>
        </authorList>
    </citation>
    <scope>NUCLEOTIDE SEQUENCE</scope>
    <source>
        <strain evidence="7">M8</strain>
        <plasmid evidence="7">pA</plasmid>
    </source>
</reference>
<dbReference type="GO" id="GO:0008483">
    <property type="term" value="F:transaminase activity"/>
    <property type="evidence" value="ECO:0007669"/>
    <property type="project" value="UniProtKB-KW"/>
</dbReference>
<evidence type="ECO:0000259" key="6">
    <source>
        <dbReference type="PROSITE" id="PS50949"/>
    </source>
</evidence>
<dbReference type="Gene3D" id="3.40.640.10">
    <property type="entry name" value="Type I PLP-dependent aspartate aminotransferase-like (Major domain)"/>
    <property type="match status" value="1"/>
</dbReference>
<dbReference type="GO" id="GO:0003700">
    <property type="term" value="F:DNA-binding transcription factor activity"/>
    <property type="evidence" value="ECO:0007669"/>
    <property type="project" value="InterPro"/>
</dbReference>
<keyword evidence="7" id="KW-0032">Aminotransferase</keyword>
<name>A0A9Q8YC01_ENSAD</name>
<dbReference type="CDD" id="cd07377">
    <property type="entry name" value="WHTH_GntR"/>
    <property type="match status" value="1"/>
</dbReference>
<sequence>MTVQELELGSETLLEGVMSTIRQRIAGRVLTPGAKLPSIRAFANTMRVSKSTVVEAYERLVAEGVIRSKPGAGFFVAAPLAPLSLAEIGPRLDRAVDPLWVSRQALETGDSVLKPGCGWLPPSWMPETAIRRALKSASKLEASGLTDYGTPLGHRPLRQLLARRLGEHGVEASPDQIILTESGTQAIDLLCRFLIEPGDTVVVDDPCYFNFHALLRAHRAEVVSVPYTPSGPDLEKFAEVLATHRPRLYITNSGLHNPTSATLSPVVAHRLLKLAEQAGLTIVEDDIFADFEHTPAPRLAAFDGLERVVQIGSFSKTLSASIRCGFIAAPRGWIEGLVDLKIATTFGGPSLAAELVFAMLKDGSYRKHMEALRERLARSMNETAARLGEIGITPWIEPQAGMFLWCRLPDGIDAAEVAQKSLQQEIVLAPGNVFSHAGTANGFMRFNVSQCEDARLFKVLPAIMRQCVVGR</sequence>
<dbReference type="Gene3D" id="3.90.1150.10">
    <property type="entry name" value="Aspartate Aminotransferase, domain 1"/>
    <property type="match status" value="1"/>
</dbReference>
<protein>
    <submittedName>
        <fullName evidence="7">PLP-dependent aminotransferase family protein</fullName>
    </submittedName>
</protein>
<keyword evidence="3" id="KW-0805">Transcription regulation</keyword>
<geneLocation type="plasmid" evidence="7 8">
    <name>pA</name>
</geneLocation>
<gene>
    <name evidence="7" type="ORF">NE863_20935</name>
</gene>
<evidence type="ECO:0000313" key="7">
    <source>
        <dbReference type="EMBL" id="USJ26430.1"/>
    </source>
</evidence>
<dbReference type="SUPFAM" id="SSF53383">
    <property type="entry name" value="PLP-dependent transferases"/>
    <property type="match status" value="1"/>
</dbReference>
<dbReference type="EMBL" id="CP098808">
    <property type="protein sequence ID" value="USJ26430.1"/>
    <property type="molecule type" value="Genomic_DNA"/>
</dbReference>
<dbReference type="InterPro" id="IPR015422">
    <property type="entry name" value="PyrdxlP-dep_Trfase_small"/>
</dbReference>
<dbReference type="Pfam" id="PF00392">
    <property type="entry name" value="GntR"/>
    <property type="match status" value="1"/>
</dbReference>
<feature type="domain" description="HTH gntR-type" evidence="6">
    <location>
        <begin position="11"/>
        <end position="79"/>
    </location>
</feature>
<dbReference type="InterPro" id="IPR000524">
    <property type="entry name" value="Tscrpt_reg_HTH_GntR"/>
</dbReference>
<dbReference type="InterPro" id="IPR015421">
    <property type="entry name" value="PyrdxlP-dep_Trfase_major"/>
</dbReference>
<evidence type="ECO:0000313" key="8">
    <source>
        <dbReference type="Proteomes" id="UP001055460"/>
    </source>
</evidence>
<comment type="similarity">
    <text evidence="1">In the C-terminal section; belongs to the class-I pyridoxal-phosphate-dependent aminotransferase family.</text>
</comment>
<dbReference type="InterPro" id="IPR036390">
    <property type="entry name" value="WH_DNA-bd_sf"/>
</dbReference>